<gene>
    <name evidence="1" type="ORF">OOJ09_28580</name>
</gene>
<accession>A0ABT4R2U5</accession>
<keyword evidence="2" id="KW-1185">Reference proteome</keyword>
<dbReference type="EMBL" id="JAPFQA010000022">
    <property type="protein sequence ID" value="MCZ8548152.1"/>
    <property type="molecule type" value="Genomic_DNA"/>
</dbReference>
<proteinExistence type="predicted"/>
<protein>
    <submittedName>
        <fullName evidence="1">Spy/CpxP family protein refolding chaperone</fullName>
    </submittedName>
</protein>
<sequence length="195" mass="20236">METDMKKRTVVLGGLATAILLAGGWAYAQSAADGPGGFGPMFMHGPGGMGPGMMRSMMGGRMGPGMMHGMMGGGQTFADPAQVDALKADLAIKPEQEAAWTKYASALKDAAGTMTAAFEAAGNDPNDANPQDHFAQMTKIRDLGHKQFEAVQTAANELLATLDDAQKAKAQESLPGLAFGPGMMHGHAGGPPFWR</sequence>
<reference evidence="1" key="1">
    <citation type="submission" date="2022-11" db="EMBL/GenBank/DDBJ databases">
        <authorList>
            <person name="Coimbra C."/>
        </authorList>
    </citation>
    <scope>NUCLEOTIDE SEQUENCE</scope>
    <source>
        <strain evidence="1">Jales19</strain>
    </source>
</reference>
<organism evidence="1 2">
    <name type="scientific">Mesorhizobium qingshengii</name>
    <dbReference type="NCBI Taxonomy" id="1165689"/>
    <lineage>
        <taxon>Bacteria</taxon>
        <taxon>Pseudomonadati</taxon>
        <taxon>Pseudomonadota</taxon>
        <taxon>Alphaproteobacteria</taxon>
        <taxon>Hyphomicrobiales</taxon>
        <taxon>Phyllobacteriaceae</taxon>
        <taxon>Mesorhizobium</taxon>
    </lineage>
</organism>
<comment type="caution">
    <text evidence="1">The sequence shown here is derived from an EMBL/GenBank/DDBJ whole genome shotgun (WGS) entry which is preliminary data.</text>
</comment>
<name>A0ABT4R2U5_9HYPH</name>
<dbReference type="Proteomes" id="UP001152178">
    <property type="component" value="Unassembled WGS sequence"/>
</dbReference>
<dbReference type="RefSeq" id="WP_269908409.1">
    <property type="nucleotide sequence ID" value="NZ_JAPFQA010000022.1"/>
</dbReference>
<evidence type="ECO:0000313" key="1">
    <source>
        <dbReference type="EMBL" id="MCZ8548152.1"/>
    </source>
</evidence>
<evidence type="ECO:0000313" key="2">
    <source>
        <dbReference type="Proteomes" id="UP001152178"/>
    </source>
</evidence>
<dbReference type="Pfam" id="PF07813">
    <property type="entry name" value="LTXXQ"/>
    <property type="match status" value="1"/>
</dbReference>
<dbReference type="InterPro" id="IPR012899">
    <property type="entry name" value="LTXXQ"/>
</dbReference>